<gene>
    <name evidence="7" type="ORF">RIF23_04315</name>
</gene>
<dbReference type="Gene3D" id="1.10.357.10">
    <property type="entry name" value="Tetracycline Repressor, domain 2"/>
    <property type="match status" value="1"/>
</dbReference>
<evidence type="ECO:0000256" key="5">
    <source>
        <dbReference type="SAM" id="MobiDB-lite"/>
    </source>
</evidence>
<dbReference type="PANTHER" id="PTHR47506">
    <property type="entry name" value="TRANSCRIPTIONAL REGULATORY PROTEIN"/>
    <property type="match status" value="1"/>
</dbReference>
<dbReference type="Proteomes" id="UP001250214">
    <property type="component" value="Unassembled WGS sequence"/>
</dbReference>
<dbReference type="PRINTS" id="PR00455">
    <property type="entry name" value="HTHTETR"/>
</dbReference>
<evidence type="ECO:0000259" key="6">
    <source>
        <dbReference type="PROSITE" id="PS50977"/>
    </source>
</evidence>
<keyword evidence="1" id="KW-0805">Transcription regulation</keyword>
<comment type="caution">
    <text evidence="7">The sequence shown here is derived from an EMBL/GenBank/DDBJ whole genome shotgun (WGS) entry which is preliminary data.</text>
</comment>
<dbReference type="PANTHER" id="PTHR47506:SF1">
    <property type="entry name" value="HTH-TYPE TRANSCRIPTIONAL REGULATOR YJDC"/>
    <property type="match status" value="1"/>
</dbReference>
<protein>
    <submittedName>
        <fullName evidence="7">TetR/AcrR family transcriptional regulator</fullName>
    </submittedName>
</protein>
<evidence type="ECO:0000256" key="3">
    <source>
        <dbReference type="ARBA" id="ARBA00023163"/>
    </source>
</evidence>
<dbReference type="SUPFAM" id="SSF46689">
    <property type="entry name" value="Homeodomain-like"/>
    <property type="match status" value="1"/>
</dbReference>
<evidence type="ECO:0000256" key="2">
    <source>
        <dbReference type="ARBA" id="ARBA00023125"/>
    </source>
</evidence>
<feature type="region of interest" description="Disordered" evidence="5">
    <location>
        <begin position="205"/>
        <end position="227"/>
    </location>
</feature>
<proteinExistence type="predicted"/>
<dbReference type="PROSITE" id="PS50977">
    <property type="entry name" value="HTH_TETR_2"/>
    <property type="match status" value="1"/>
</dbReference>
<evidence type="ECO:0000256" key="1">
    <source>
        <dbReference type="ARBA" id="ARBA00023015"/>
    </source>
</evidence>
<dbReference type="InterPro" id="IPR001647">
    <property type="entry name" value="HTH_TetR"/>
</dbReference>
<keyword evidence="2 4" id="KW-0238">DNA-binding</keyword>
<feature type="domain" description="HTH tetR-type" evidence="6">
    <location>
        <begin position="13"/>
        <end position="73"/>
    </location>
</feature>
<keyword evidence="3" id="KW-0804">Transcription</keyword>
<dbReference type="InterPro" id="IPR009057">
    <property type="entry name" value="Homeodomain-like_sf"/>
</dbReference>
<feature type="DNA-binding region" description="H-T-H motif" evidence="4">
    <location>
        <begin position="36"/>
        <end position="55"/>
    </location>
</feature>
<keyword evidence="8" id="KW-1185">Reference proteome</keyword>
<dbReference type="EMBL" id="JAVLVT010000001">
    <property type="protein sequence ID" value="MDS1269519.1"/>
    <property type="molecule type" value="Genomic_DNA"/>
</dbReference>
<name>A0ABU2H2I9_9ACTN</name>
<reference evidence="8" key="1">
    <citation type="submission" date="2023-07" db="EMBL/GenBank/DDBJ databases">
        <title>Novel species in the genus Lipingzhangella isolated from Sambhar Salt Lake.</title>
        <authorList>
            <person name="Jiya N."/>
            <person name="Kajale S."/>
            <person name="Sharma A."/>
        </authorList>
    </citation>
    <scope>NUCLEOTIDE SEQUENCE [LARGE SCALE GENOMIC DNA]</scope>
    <source>
        <strain evidence="8">LS1_29</strain>
    </source>
</reference>
<sequence>MAQHAAPKRRPARDTRNQLVEAAGTVLREQGYARASARSIATTAGVNSALVFYHFGSVDQLLLAALDRSSEQRMAAHRARAAQAHTLEDLVEVAVDIYRADAAGGHLTLFAELVAASVSKPELRPEISRRAQPWMDFVAAEWERVLGGSPLGRLLPAPDVANAAITLYLGINLFSVLDEDQQRTEAVFDLARELAPRAKLLTLRLPGRKGTRTATEHTESTAPAQED</sequence>
<dbReference type="Pfam" id="PF00440">
    <property type="entry name" value="TetR_N"/>
    <property type="match status" value="1"/>
</dbReference>
<evidence type="ECO:0000256" key="4">
    <source>
        <dbReference type="PROSITE-ProRule" id="PRU00335"/>
    </source>
</evidence>
<organism evidence="7 8">
    <name type="scientific">Lipingzhangella rawalii</name>
    <dbReference type="NCBI Taxonomy" id="2055835"/>
    <lineage>
        <taxon>Bacteria</taxon>
        <taxon>Bacillati</taxon>
        <taxon>Actinomycetota</taxon>
        <taxon>Actinomycetes</taxon>
        <taxon>Streptosporangiales</taxon>
        <taxon>Nocardiopsidaceae</taxon>
        <taxon>Lipingzhangella</taxon>
    </lineage>
</organism>
<dbReference type="RefSeq" id="WP_310910983.1">
    <property type="nucleotide sequence ID" value="NZ_JAVLVT010000001.1"/>
</dbReference>
<evidence type="ECO:0000313" key="8">
    <source>
        <dbReference type="Proteomes" id="UP001250214"/>
    </source>
</evidence>
<accession>A0ABU2H2I9</accession>
<evidence type="ECO:0000313" key="7">
    <source>
        <dbReference type="EMBL" id="MDS1269519.1"/>
    </source>
</evidence>